<gene>
    <name evidence="1" type="ORF">AsAng_0059560</name>
</gene>
<dbReference type="Proteomes" id="UP001060919">
    <property type="component" value="Chromosome"/>
</dbReference>
<dbReference type="KEGG" id="aup:AsAng_0059560"/>
<accession>A0A915YLL4</accession>
<evidence type="ECO:0000313" key="2">
    <source>
        <dbReference type="Proteomes" id="UP001060919"/>
    </source>
</evidence>
<sequence>MEKEKSINTCTGDEFKGEIEKLKTSEVKKLKEDKNFEFDWSREVENDVYRIKREKEDETLGLMSISDFPHEKRIHIHLLEASKENVGKGKKFKNIAGNLIAFACKVAFKKGYDGFVSLLPKSKLVAHYMTYGFRKAGLFLAIFLKASADLISKYHNDE</sequence>
<dbReference type="RefSeq" id="WP_264790348.1">
    <property type="nucleotide sequence ID" value="NZ_AP026867.1"/>
</dbReference>
<keyword evidence="2" id="KW-1185">Reference proteome</keyword>
<dbReference type="EMBL" id="AP026867">
    <property type="protein sequence ID" value="BDS15172.1"/>
    <property type="molecule type" value="Genomic_DNA"/>
</dbReference>
<organism evidence="1 2">
    <name type="scientific">Aureispira anguillae</name>
    <dbReference type="NCBI Taxonomy" id="2864201"/>
    <lineage>
        <taxon>Bacteria</taxon>
        <taxon>Pseudomonadati</taxon>
        <taxon>Bacteroidota</taxon>
        <taxon>Saprospiria</taxon>
        <taxon>Saprospirales</taxon>
        <taxon>Saprospiraceae</taxon>
        <taxon>Aureispira</taxon>
    </lineage>
</organism>
<evidence type="ECO:0000313" key="1">
    <source>
        <dbReference type="EMBL" id="BDS15172.1"/>
    </source>
</evidence>
<name>A0A915YLL4_9BACT</name>
<proteinExistence type="predicted"/>
<dbReference type="AlphaFoldDB" id="A0A915YLL4"/>
<reference evidence="1" key="1">
    <citation type="submission" date="2022-09" db="EMBL/GenBank/DDBJ databases">
        <title>Aureispira anguillicida sp. nov., isolated from Leptocephalus of Japanese eel Anguilla japonica.</title>
        <authorList>
            <person name="Yuasa K."/>
            <person name="Mekata T."/>
            <person name="Ikunari K."/>
        </authorList>
    </citation>
    <scope>NUCLEOTIDE SEQUENCE</scope>
    <source>
        <strain evidence="1">EL160426</strain>
    </source>
</reference>
<protein>
    <submittedName>
        <fullName evidence="1">Uncharacterized protein</fullName>
    </submittedName>
</protein>